<evidence type="ECO:0000313" key="1">
    <source>
        <dbReference type="EMBL" id="OLO43903.1"/>
    </source>
</evidence>
<accession>A0A1Q8V731</accession>
<dbReference type="EMBL" id="MSKJ01000020">
    <property type="protein sequence ID" value="OLO43903.1"/>
    <property type="molecule type" value="Genomic_DNA"/>
</dbReference>
<dbReference type="Proteomes" id="UP000186857">
    <property type="component" value="Unassembled WGS sequence"/>
</dbReference>
<dbReference type="InterPro" id="IPR019719">
    <property type="entry name" value="DUF2599"/>
</dbReference>
<comment type="caution">
    <text evidence="1">The sequence shown here is derived from an EMBL/GenBank/DDBJ whole genome shotgun (WGS) entry which is preliminary data.</text>
</comment>
<dbReference type="RefSeq" id="WP_075377174.1">
    <property type="nucleotide sequence ID" value="NZ_MSKJ01000020.1"/>
</dbReference>
<proteinExistence type="predicted"/>
<dbReference type="Pfam" id="PF10783">
    <property type="entry name" value="DUF2599"/>
    <property type="match status" value="1"/>
</dbReference>
<evidence type="ECO:0000313" key="2">
    <source>
        <dbReference type="Proteomes" id="UP000186857"/>
    </source>
</evidence>
<protein>
    <submittedName>
        <fullName evidence="1">Uncharacterized protein</fullName>
    </submittedName>
</protein>
<name>A0A1Q8V731_9ACTO</name>
<reference evidence="1 2" key="1">
    <citation type="submission" date="2016-12" db="EMBL/GenBank/DDBJ databases">
        <title>Genomic Comparison of strains in the 'Actinomyces naeslundii' Group.</title>
        <authorList>
            <person name="Mughal S.R."/>
            <person name="Do T."/>
            <person name="Gilbert S.C."/>
            <person name="Witherden E.A."/>
            <person name="Didelot X."/>
            <person name="Beighton D."/>
        </authorList>
    </citation>
    <scope>NUCLEOTIDE SEQUENCE [LARGE SCALE GENOMIC DNA]</scope>
    <source>
        <strain evidence="1 2">CCUG 33920</strain>
    </source>
</reference>
<gene>
    <name evidence="1" type="ORF">BKH29_09265</name>
</gene>
<sequence length="64" mass="7541">MWGWDELYEKYKDVGRGINTNIGGLRDQYICHQQFAFLKDRWNLDEWRPDVSYPSTVAAGCNRG</sequence>
<dbReference type="OrthoDB" id="4412570at2"/>
<dbReference type="AlphaFoldDB" id="A0A1Q8V731"/>
<organism evidence="1 2">
    <name type="scientific">Actinomyces oris</name>
    <dbReference type="NCBI Taxonomy" id="544580"/>
    <lineage>
        <taxon>Bacteria</taxon>
        <taxon>Bacillati</taxon>
        <taxon>Actinomycetota</taxon>
        <taxon>Actinomycetes</taxon>
        <taxon>Actinomycetales</taxon>
        <taxon>Actinomycetaceae</taxon>
        <taxon>Actinomyces</taxon>
    </lineage>
</organism>